<reference evidence="3" key="2">
    <citation type="submission" date="2020-11" db="EMBL/GenBank/DDBJ databases">
        <authorList>
            <person name="McCartney M.A."/>
            <person name="Auch B."/>
            <person name="Kono T."/>
            <person name="Mallez S."/>
            <person name="Becker A."/>
            <person name="Gohl D.M."/>
            <person name="Silverstein K.A.T."/>
            <person name="Koren S."/>
            <person name="Bechman K.B."/>
            <person name="Herman A."/>
            <person name="Abrahante J.E."/>
            <person name="Garbe J."/>
        </authorList>
    </citation>
    <scope>NUCLEOTIDE SEQUENCE</scope>
    <source>
        <strain evidence="3">Duluth1</strain>
        <tissue evidence="3">Whole animal</tissue>
    </source>
</reference>
<dbReference type="AlphaFoldDB" id="A0A9D4NHS4"/>
<evidence type="ECO:0000256" key="1">
    <source>
        <dbReference type="ARBA" id="ARBA00022723"/>
    </source>
</evidence>
<dbReference type="EMBL" id="JAIWYP010000001">
    <property type="protein sequence ID" value="KAH3893442.1"/>
    <property type="molecule type" value="Genomic_DNA"/>
</dbReference>
<dbReference type="Pfam" id="PF08685">
    <property type="entry name" value="GON"/>
    <property type="match status" value="1"/>
</dbReference>
<accession>A0A9D4NHS4</accession>
<organism evidence="3 4">
    <name type="scientific">Dreissena polymorpha</name>
    <name type="common">Zebra mussel</name>
    <name type="synonym">Mytilus polymorpha</name>
    <dbReference type="NCBI Taxonomy" id="45954"/>
    <lineage>
        <taxon>Eukaryota</taxon>
        <taxon>Metazoa</taxon>
        <taxon>Spiralia</taxon>
        <taxon>Lophotrochozoa</taxon>
        <taxon>Mollusca</taxon>
        <taxon>Bivalvia</taxon>
        <taxon>Autobranchia</taxon>
        <taxon>Heteroconchia</taxon>
        <taxon>Euheterodonta</taxon>
        <taxon>Imparidentia</taxon>
        <taxon>Neoheterodontei</taxon>
        <taxon>Myida</taxon>
        <taxon>Dreissenoidea</taxon>
        <taxon>Dreissenidae</taxon>
        <taxon>Dreissena</taxon>
    </lineage>
</organism>
<evidence type="ECO:0000259" key="2">
    <source>
        <dbReference type="PROSITE" id="PS51046"/>
    </source>
</evidence>
<comment type="caution">
    <text evidence="3">The sequence shown here is derived from an EMBL/GenBank/DDBJ whole genome shotgun (WGS) entry which is preliminary data.</text>
</comment>
<evidence type="ECO:0000313" key="3">
    <source>
        <dbReference type="EMBL" id="KAH3893442.1"/>
    </source>
</evidence>
<dbReference type="InterPro" id="IPR012314">
    <property type="entry name" value="Pept_M12B_GON-ADAMTSs"/>
</dbReference>
<feature type="domain" description="GON" evidence="2">
    <location>
        <begin position="1"/>
        <end position="167"/>
    </location>
</feature>
<dbReference type="PROSITE" id="PS51046">
    <property type="entry name" value="GON"/>
    <property type="match status" value="1"/>
</dbReference>
<dbReference type="GO" id="GO:0004222">
    <property type="term" value="F:metalloendopeptidase activity"/>
    <property type="evidence" value="ECO:0007669"/>
    <property type="project" value="InterPro"/>
</dbReference>
<proteinExistence type="predicted"/>
<keyword evidence="1" id="KW-0479">Metal-binding</keyword>
<reference evidence="3" key="1">
    <citation type="journal article" date="2019" name="bioRxiv">
        <title>The Genome of the Zebra Mussel, Dreissena polymorpha: A Resource for Invasive Species Research.</title>
        <authorList>
            <person name="McCartney M.A."/>
            <person name="Auch B."/>
            <person name="Kono T."/>
            <person name="Mallez S."/>
            <person name="Zhang Y."/>
            <person name="Obille A."/>
            <person name="Becker A."/>
            <person name="Abrahante J.E."/>
            <person name="Garbe J."/>
            <person name="Badalamenti J.P."/>
            <person name="Herman A."/>
            <person name="Mangelson H."/>
            <person name="Liachko I."/>
            <person name="Sullivan S."/>
            <person name="Sone E.D."/>
            <person name="Koren S."/>
            <person name="Silverstein K.A.T."/>
            <person name="Beckman K.B."/>
            <person name="Gohl D.M."/>
        </authorList>
    </citation>
    <scope>NUCLEOTIDE SEQUENCE</scope>
    <source>
        <strain evidence="3">Duluth1</strain>
        <tissue evidence="3">Whole animal</tissue>
    </source>
</reference>
<keyword evidence="4" id="KW-1185">Reference proteome</keyword>
<name>A0A9D4NHS4_DREPO</name>
<dbReference type="Proteomes" id="UP000828390">
    <property type="component" value="Unassembled WGS sequence"/>
</dbReference>
<sequence>MRDKFPEEFLTLPAGDVENFSEIYPFRLKRRRTCPNNGTRPEACTECRDRPYQNAGKTSYSKVKIDLLTLQLQVTDQSFSTSINGKHIPLGTAGDCYSSGDCPQGRFLINLSGTGLAVTHNTTWVTQGKNSSQRIERIQDGEIVQGWCGGLCGWCSPQTGIQLTVLS</sequence>
<evidence type="ECO:0000313" key="4">
    <source>
        <dbReference type="Proteomes" id="UP000828390"/>
    </source>
</evidence>
<protein>
    <recommendedName>
        <fullName evidence="2">GON domain-containing protein</fullName>
    </recommendedName>
</protein>
<gene>
    <name evidence="3" type="ORF">DPMN_017589</name>
</gene>
<dbReference type="GO" id="GO:0008270">
    <property type="term" value="F:zinc ion binding"/>
    <property type="evidence" value="ECO:0007669"/>
    <property type="project" value="InterPro"/>
</dbReference>